<reference evidence="10 11" key="1">
    <citation type="journal article" date="2016" name="Genome Biol. Evol.">
        <title>Gene Family Evolution Reflects Adaptation to Soil Environmental Stressors in the Genome of the Collembolan Orchesella cincta.</title>
        <authorList>
            <person name="Faddeeva-Vakhrusheva A."/>
            <person name="Derks M.F."/>
            <person name="Anvar S.Y."/>
            <person name="Agamennone V."/>
            <person name="Suring W."/>
            <person name="Smit S."/>
            <person name="van Straalen N.M."/>
            <person name="Roelofs D."/>
        </authorList>
    </citation>
    <scope>NUCLEOTIDE SEQUENCE [LARGE SCALE GENOMIC DNA]</scope>
    <source>
        <tissue evidence="10">Mixed pool</tissue>
    </source>
</reference>
<evidence type="ECO:0000256" key="7">
    <source>
        <dbReference type="RuleBase" id="RU079119"/>
    </source>
</evidence>
<comment type="similarity">
    <text evidence="7">Belongs to the DHHC palmitoyltransferase family.</text>
</comment>
<dbReference type="OrthoDB" id="9909019at2759"/>
<feature type="transmembrane region" description="Helical" evidence="7">
    <location>
        <begin position="266"/>
        <end position="285"/>
    </location>
</feature>
<keyword evidence="3 7" id="KW-0812">Transmembrane</keyword>
<evidence type="ECO:0000256" key="4">
    <source>
        <dbReference type="ARBA" id="ARBA00022989"/>
    </source>
</evidence>
<comment type="caution">
    <text evidence="10">The sequence shown here is derived from an EMBL/GenBank/DDBJ whole genome shotgun (WGS) entry which is preliminary data.</text>
</comment>
<dbReference type="EMBL" id="LJIJ01000314">
    <property type="protein sequence ID" value="ODM98887.1"/>
    <property type="molecule type" value="Genomic_DNA"/>
</dbReference>
<keyword evidence="4 7" id="KW-1133">Transmembrane helix</keyword>
<dbReference type="GO" id="GO:0006612">
    <property type="term" value="P:protein targeting to membrane"/>
    <property type="evidence" value="ECO:0007669"/>
    <property type="project" value="TreeGrafter"/>
</dbReference>
<dbReference type="STRING" id="48709.A0A1D2N0Q5"/>
<comment type="domain">
    <text evidence="7">The DHHC domain is required for palmitoyltransferase activity.</text>
</comment>
<dbReference type="InterPro" id="IPR001594">
    <property type="entry name" value="Palmitoyltrfase_DHHC"/>
</dbReference>
<evidence type="ECO:0000256" key="2">
    <source>
        <dbReference type="ARBA" id="ARBA00022679"/>
    </source>
</evidence>
<evidence type="ECO:0000313" key="11">
    <source>
        <dbReference type="Proteomes" id="UP000094527"/>
    </source>
</evidence>
<evidence type="ECO:0000256" key="8">
    <source>
        <dbReference type="SAM" id="MobiDB-lite"/>
    </source>
</evidence>
<evidence type="ECO:0000313" key="10">
    <source>
        <dbReference type="EMBL" id="ODM98887.1"/>
    </source>
</evidence>
<feature type="transmembrane region" description="Helical" evidence="7">
    <location>
        <begin position="156"/>
        <end position="174"/>
    </location>
</feature>
<dbReference type="AlphaFoldDB" id="A0A1D2N0Q5"/>
<dbReference type="Proteomes" id="UP000094527">
    <property type="component" value="Unassembled WGS sequence"/>
</dbReference>
<evidence type="ECO:0000256" key="6">
    <source>
        <dbReference type="ARBA" id="ARBA00023315"/>
    </source>
</evidence>
<name>A0A1D2N0Q5_ORCCI</name>
<sequence>MASISAPNELPLSVPHASKLPDILINAGAGDASTFHFDRAPMENPPKEKKSKSKAKKEPEPIQMVDVEFGDEITVTNHDKSDWSKNGLWIPHTKGTPIAVKLWQVLPCRYHFFCNGNIMIGHGKPLWIYTFFGIIFLSASFVIFDVLPYYVTWPDLIVGSVFLFMAFISTYNLLSIVTSDPVSNHYALTGGKSAEEIASRYGYTSYCRICKISTTHTTIHCHECHACIDLLSTRPSFPYRLLVVAEKDHHCMLLGTCVAKRNYRSFFIFIVCLQIVVWIGLIVSITHLVQNWMAEGFSYAAVRALTLYLILSALVLPPGGLILIIILPFEQLYQMFPHQESVQGEGTDQTNHINLTLKEKLSIFWSNFNQKVIKKASSQIPPSKLQCVVHVPAIPRTKEVDDRLKSFHAWNFWHVQLSRIMGLHSDDPGYHSRMDDNARLLHTYKYAGYCVPVWDTEVARANETIAISIADEESVQRSAPQGKPKVEKPQRKSLFFRCFNQCVFTPPAFPAMKSSTTTDHVKPGDQTTIII</sequence>
<dbReference type="GO" id="GO:0005783">
    <property type="term" value="C:endoplasmic reticulum"/>
    <property type="evidence" value="ECO:0007669"/>
    <property type="project" value="TreeGrafter"/>
</dbReference>
<gene>
    <name evidence="10" type="ORF">Ocin01_07795</name>
</gene>
<protein>
    <recommendedName>
        <fullName evidence="7">Palmitoyltransferase</fullName>
        <ecNumber evidence="7">2.3.1.225</ecNumber>
    </recommendedName>
</protein>
<proteinExistence type="inferred from homology"/>
<keyword evidence="5 7" id="KW-0472">Membrane</keyword>
<keyword evidence="11" id="KW-1185">Reference proteome</keyword>
<feature type="non-terminal residue" evidence="10">
    <location>
        <position position="531"/>
    </location>
</feature>
<dbReference type="PROSITE" id="PS50216">
    <property type="entry name" value="DHHC"/>
    <property type="match status" value="1"/>
</dbReference>
<feature type="compositionally biased region" description="Basic and acidic residues" evidence="8">
    <location>
        <begin position="36"/>
        <end position="48"/>
    </location>
</feature>
<feature type="transmembrane region" description="Helical" evidence="7">
    <location>
        <begin position="305"/>
        <end position="329"/>
    </location>
</feature>
<dbReference type="EC" id="2.3.1.225" evidence="7"/>
<evidence type="ECO:0000256" key="1">
    <source>
        <dbReference type="ARBA" id="ARBA00004141"/>
    </source>
</evidence>
<dbReference type="InterPro" id="IPR039859">
    <property type="entry name" value="PFA4/ZDH16/20/ERF2-like"/>
</dbReference>
<evidence type="ECO:0000256" key="3">
    <source>
        <dbReference type="ARBA" id="ARBA00022692"/>
    </source>
</evidence>
<feature type="region of interest" description="Disordered" evidence="8">
    <location>
        <begin position="35"/>
        <end position="59"/>
    </location>
</feature>
<feature type="transmembrane region" description="Helical" evidence="7">
    <location>
        <begin position="126"/>
        <end position="150"/>
    </location>
</feature>
<dbReference type="Pfam" id="PF01529">
    <property type="entry name" value="DHHC"/>
    <property type="match status" value="1"/>
</dbReference>
<keyword evidence="6 7" id="KW-0012">Acyltransferase</keyword>
<dbReference type="GO" id="GO:0016020">
    <property type="term" value="C:membrane"/>
    <property type="evidence" value="ECO:0007669"/>
    <property type="project" value="UniProtKB-SubCell"/>
</dbReference>
<accession>A0A1D2N0Q5</accession>
<dbReference type="GO" id="GO:0005794">
    <property type="term" value="C:Golgi apparatus"/>
    <property type="evidence" value="ECO:0007669"/>
    <property type="project" value="TreeGrafter"/>
</dbReference>
<evidence type="ECO:0000259" key="9">
    <source>
        <dbReference type="Pfam" id="PF01529"/>
    </source>
</evidence>
<comment type="subcellular location">
    <subcellularLocation>
        <location evidence="1">Membrane</location>
        <topology evidence="1">Multi-pass membrane protein</topology>
    </subcellularLocation>
</comment>
<evidence type="ECO:0000256" key="5">
    <source>
        <dbReference type="ARBA" id="ARBA00023136"/>
    </source>
</evidence>
<dbReference type="PANTHER" id="PTHR22883">
    <property type="entry name" value="ZINC FINGER DHHC DOMAIN CONTAINING PROTEIN"/>
    <property type="match status" value="1"/>
</dbReference>
<comment type="catalytic activity">
    <reaction evidence="7">
        <text>L-cysteinyl-[protein] + hexadecanoyl-CoA = S-hexadecanoyl-L-cysteinyl-[protein] + CoA</text>
        <dbReference type="Rhea" id="RHEA:36683"/>
        <dbReference type="Rhea" id="RHEA-COMP:10131"/>
        <dbReference type="Rhea" id="RHEA-COMP:11032"/>
        <dbReference type="ChEBI" id="CHEBI:29950"/>
        <dbReference type="ChEBI" id="CHEBI:57287"/>
        <dbReference type="ChEBI" id="CHEBI:57379"/>
        <dbReference type="ChEBI" id="CHEBI:74151"/>
        <dbReference type="EC" id="2.3.1.225"/>
    </reaction>
</comment>
<organism evidence="10 11">
    <name type="scientific">Orchesella cincta</name>
    <name type="common">Springtail</name>
    <name type="synonym">Podura cincta</name>
    <dbReference type="NCBI Taxonomy" id="48709"/>
    <lineage>
        <taxon>Eukaryota</taxon>
        <taxon>Metazoa</taxon>
        <taxon>Ecdysozoa</taxon>
        <taxon>Arthropoda</taxon>
        <taxon>Hexapoda</taxon>
        <taxon>Collembola</taxon>
        <taxon>Entomobryomorpha</taxon>
        <taxon>Entomobryoidea</taxon>
        <taxon>Orchesellidae</taxon>
        <taxon>Orchesellinae</taxon>
        <taxon>Orchesella</taxon>
    </lineage>
</organism>
<dbReference type="GO" id="GO:0019706">
    <property type="term" value="F:protein-cysteine S-palmitoyltransferase activity"/>
    <property type="evidence" value="ECO:0007669"/>
    <property type="project" value="UniProtKB-EC"/>
</dbReference>
<feature type="domain" description="Palmitoyltransferase DHHC" evidence="9">
    <location>
        <begin position="243"/>
        <end position="338"/>
    </location>
</feature>
<keyword evidence="2 7" id="KW-0808">Transferase</keyword>